<feature type="active site" description="Proton acceptor" evidence="4">
    <location>
        <position position="312"/>
    </location>
</feature>
<feature type="short sequence motif" description="DGA/G" evidence="4">
    <location>
        <begin position="312"/>
        <end position="314"/>
    </location>
</feature>
<dbReference type="RefSeq" id="WP_126793458.1">
    <property type="nucleotide sequence ID" value="NZ_CP060720.1"/>
</dbReference>
<dbReference type="SUPFAM" id="SSF52151">
    <property type="entry name" value="FabD/lysophospholipase-like"/>
    <property type="match status" value="1"/>
</dbReference>
<evidence type="ECO:0000256" key="2">
    <source>
        <dbReference type="ARBA" id="ARBA00022963"/>
    </source>
</evidence>
<dbReference type="Pfam" id="PF01734">
    <property type="entry name" value="Patatin"/>
    <property type="match status" value="1"/>
</dbReference>
<organism evidence="6 7">
    <name type="scientific">Vagococcus carniphilus</name>
    <dbReference type="NCBI Taxonomy" id="218144"/>
    <lineage>
        <taxon>Bacteria</taxon>
        <taxon>Bacillati</taxon>
        <taxon>Bacillota</taxon>
        <taxon>Bacilli</taxon>
        <taxon>Lactobacillales</taxon>
        <taxon>Enterococcaceae</taxon>
        <taxon>Vagococcus</taxon>
    </lineage>
</organism>
<accession>A0A430B3E4</accession>
<feature type="short sequence motif" description="GXGXXG" evidence="4">
    <location>
        <begin position="145"/>
        <end position="150"/>
    </location>
</feature>
<feature type="active site" description="Nucleophile" evidence="4">
    <location>
        <position position="174"/>
    </location>
</feature>
<dbReference type="OrthoDB" id="9770965at2"/>
<feature type="domain" description="PNPLA" evidence="5">
    <location>
        <begin position="141"/>
        <end position="325"/>
    </location>
</feature>
<reference evidence="6 7" key="1">
    <citation type="submission" date="2017-05" db="EMBL/GenBank/DDBJ databases">
        <title>Vagococcus spp. assemblies.</title>
        <authorList>
            <person name="Gulvik C.A."/>
        </authorList>
    </citation>
    <scope>NUCLEOTIDE SEQUENCE [LARGE SCALE GENOMIC DNA]</scope>
    <source>
        <strain evidence="6 7">SS1714</strain>
    </source>
</reference>
<dbReference type="InterPro" id="IPR016035">
    <property type="entry name" value="Acyl_Trfase/lysoPLipase"/>
</dbReference>
<comment type="caution">
    <text evidence="6">The sequence shown here is derived from an EMBL/GenBank/DDBJ whole genome shotgun (WGS) entry which is preliminary data.</text>
</comment>
<dbReference type="InterPro" id="IPR050301">
    <property type="entry name" value="NTE"/>
</dbReference>
<keyword evidence="1 4" id="KW-0378">Hydrolase</keyword>
<keyword evidence="3 4" id="KW-0443">Lipid metabolism</keyword>
<dbReference type="InterPro" id="IPR002641">
    <property type="entry name" value="PNPLA_dom"/>
</dbReference>
<keyword evidence="2 4" id="KW-0442">Lipid degradation</keyword>
<dbReference type="GO" id="GO:0016042">
    <property type="term" value="P:lipid catabolic process"/>
    <property type="evidence" value="ECO:0007669"/>
    <property type="project" value="UniProtKB-UniRule"/>
</dbReference>
<dbReference type="GeneID" id="95579497"/>
<evidence type="ECO:0000256" key="3">
    <source>
        <dbReference type="ARBA" id="ARBA00023098"/>
    </source>
</evidence>
<dbReference type="Gene3D" id="3.40.1090.10">
    <property type="entry name" value="Cytosolic phospholipase A2 catalytic domain"/>
    <property type="match status" value="2"/>
</dbReference>
<dbReference type="AlphaFoldDB" id="A0A430B3E4"/>
<dbReference type="GO" id="GO:0016787">
    <property type="term" value="F:hydrolase activity"/>
    <property type="evidence" value="ECO:0007669"/>
    <property type="project" value="UniProtKB-UniRule"/>
</dbReference>
<sequence length="566" mass="65024">MLKEIYPSHLKMISFEGAKEWIPFFGSNSQALKELSANMVQLKDTDAFFGWYEKNQLLFIVGVTFYKDEVHVNNLLKMSKTVRNKEYYNGLVAIAKRRFLKKMVLKLAKQPLLKAQELHKLGFSYQDGSGYELEMSYNTGLVLGGGGAKGAYQIGVWHCLEELSIDYTMMSGTSVGALNGGLILQGELEVAEEMWQSIATEKILSLPFETSDEYTIKELINKLQLLTKTAVQSKGVSTEPLLNLIKELMDPEKIFNKEKEFFIATTETPRMEEKVVSLKDMTEETLPQWLLASSSFFPAMAACQIDGTYYVDGGYRNNVPRDVLLNRGATELLVIDVNGPGITKPYHLENGVTELIFSSSWGLGNVLLFDGKRSTWNMRLGYLEAKKLLGDYSGQSYTFPNKNFKKECLVLSREFFYFLKLIPKFNNWYKKKTTLKEWEWLQKNQIIPEFISLILLESLAKKLMIDPTLLYTLDELSQLVVKKFHEKEELVGDELNQAMMYSLGEWLTKYAQQKSPISEFQQIASYYHYFGDEAESHRDSYDLLLDVSWKIGLEALFLMFLEKRNK</sequence>
<feature type="short sequence motif" description="GXSXG" evidence="4">
    <location>
        <begin position="172"/>
        <end position="176"/>
    </location>
</feature>
<dbReference type="Proteomes" id="UP000288028">
    <property type="component" value="Unassembled WGS sequence"/>
</dbReference>
<dbReference type="PANTHER" id="PTHR14226">
    <property type="entry name" value="NEUROPATHY TARGET ESTERASE/SWISS CHEESE D.MELANOGASTER"/>
    <property type="match status" value="1"/>
</dbReference>
<dbReference type="CDD" id="cd07209">
    <property type="entry name" value="Pat_hypo_Ecoli_Z1214_like"/>
    <property type="match status" value="1"/>
</dbReference>
<name>A0A430B3E4_9ENTE</name>
<evidence type="ECO:0000259" key="5">
    <source>
        <dbReference type="PROSITE" id="PS51635"/>
    </source>
</evidence>
<evidence type="ECO:0000313" key="6">
    <source>
        <dbReference type="EMBL" id="RSU14843.1"/>
    </source>
</evidence>
<dbReference type="EMBL" id="NGKB01000006">
    <property type="protein sequence ID" value="RSU14843.1"/>
    <property type="molecule type" value="Genomic_DNA"/>
</dbReference>
<gene>
    <name evidence="6" type="ORF">CBF28_07175</name>
</gene>
<dbReference type="PANTHER" id="PTHR14226:SF57">
    <property type="entry name" value="BLR7027 PROTEIN"/>
    <property type="match status" value="1"/>
</dbReference>
<evidence type="ECO:0000256" key="4">
    <source>
        <dbReference type="PROSITE-ProRule" id="PRU01161"/>
    </source>
</evidence>
<evidence type="ECO:0000256" key="1">
    <source>
        <dbReference type="ARBA" id="ARBA00022801"/>
    </source>
</evidence>
<proteinExistence type="predicted"/>
<evidence type="ECO:0000313" key="7">
    <source>
        <dbReference type="Proteomes" id="UP000288028"/>
    </source>
</evidence>
<protein>
    <recommendedName>
        <fullName evidence="5">PNPLA domain-containing protein</fullName>
    </recommendedName>
</protein>
<keyword evidence="7" id="KW-1185">Reference proteome</keyword>
<dbReference type="PROSITE" id="PS51635">
    <property type="entry name" value="PNPLA"/>
    <property type="match status" value="1"/>
</dbReference>